<dbReference type="RefSeq" id="WP_048085827.1">
    <property type="nucleotide sequence ID" value="NZ_CP006933.1"/>
</dbReference>
<dbReference type="OrthoDB" id="371687at2157"/>
<organism evidence="3 5">
    <name type="scientific">Methanobacterium formicicum</name>
    <dbReference type="NCBI Taxonomy" id="2162"/>
    <lineage>
        <taxon>Archaea</taxon>
        <taxon>Methanobacteriati</taxon>
        <taxon>Methanobacteriota</taxon>
        <taxon>Methanomada group</taxon>
        <taxon>Methanobacteria</taxon>
        <taxon>Methanobacteriales</taxon>
        <taxon>Methanobacteriaceae</taxon>
        <taxon>Methanobacterium</taxon>
    </lineage>
</organism>
<dbReference type="KEGG" id="mfc:BRM9_2323"/>
<dbReference type="Pfam" id="PF02830">
    <property type="entry name" value="V4R"/>
    <property type="match status" value="1"/>
</dbReference>
<evidence type="ECO:0000313" key="4">
    <source>
        <dbReference type="EMBL" id="CEL25972.1"/>
    </source>
</evidence>
<dbReference type="PATRIC" id="fig|2162.10.peg.2432"/>
<dbReference type="GO" id="GO:0003700">
    <property type="term" value="F:DNA-binding transcription factor activity"/>
    <property type="evidence" value="ECO:0007669"/>
    <property type="project" value="InterPro"/>
</dbReference>
<evidence type="ECO:0000313" key="6">
    <source>
        <dbReference type="Proteomes" id="UP000062768"/>
    </source>
</evidence>
<accession>A0A089ZJ76</accession>
<dbReference type="EMBL" id="CP006933">
    <property type="protein sequence ID" value="AIS33123.1"/>
    <property type="molecule type" value="Genomic_DNA"/>
</dbReference>
<dbReference type="Proteomes" id="UP000062768">
    <property type="component" value="Chromosome I"/>
</dbReference>
<dbReference type="GeneID" id="26740592"/>
<dbReference type="Proteomes" id="UP000029661">
    <property type="component" value="Chromosome"/>
</dbReference>
<gene>
    <name evidence="3" type="ORF">BRM9_2323</name>
    <name evidence="4" type="ORF">MB9_2361</name>
</gene>
<dbReference type="SUPFAM" id="SSF111126">
    <property type="entry name" value="Ligand-binding domain in the NO signalling and Golgi transport"/>
    <property type="match status" value="1"/>
</dbReference>
<dbReference type="SMART" id="SM00989">
    <property type="entry name" value="V4R"/>
    <property type="match status" value="1"/>
</dbReference>
<dbReference type="EMBL" id="LN734822">
    <property type="protein sequence ID" value="CEL25972.1"/>
    <property type="molecule type" value="Genomic_DNA"/>
</dbReference>
<evidence type="ECO:0000259" key="1">
    <source>
        <dbReference type="SMART" id="SM00418"/>
    </source>
</evidence>
<protein>
    <submittedName>
        <fullName evidence="3">ArsR family transcriptional regulator</fullName>
    </submittedName>
</protein>
<evidence type="ECO:0000313" key="3">
    <source>
        <dbReference type="EMBL" id="AIS33123.1"/>
    </source>
</evidence>
<dbReference type="InterPro" id="IPR011991">
    <property type="entry name" value="ArsR-like_HTH"/>
</dbReference>
<reference evidence="3" key="1">
    <citation type="submission" date="2013-12" db="EMBL/GenBank/DDBJ databases">
        <title>The complete genome sequence of Methanobacterium sp. BRM9.</title>
        <authorList>
            <consortium name="Pastoral Greenhouse Gas Research Consortium"/>
            <person name="Kelly W.J."/>
            <person name="Leahy S.C."/>
            <person name="Perry R."/>
            <person name="Li D."/>
            <person name="Altermann E."/>
            <person name="Lambie S.C."/>
            <person name="Attwood G.T."/>
        </authorList>
    </citation>
    <scope>NUCLEOTIDE SEQUENCE [LARGE SCALE GENOMIC DNA]</scope>
    <source>
        <strain evidence="3">BRM9</strain>
    </source>
</reference>
<reference evidence="4" key="2">
    <citation type="submission" date="2014-09" db="EMBL/GenBank/DDBJ databases">
        <authorList>
            <person name="Bishop-Lilly K.A."/>
            <person name="Broomall S.M."/>
            <person name="Chain P.S."/>
            <person name="Chertkov O."/>
            <person name="Coyne S.R."/>
            <person name="Daligault H.E."/>
            <person name="Davenport K.W."/>
            <person name="Erkkila T."/>
            <person name="Frey K.G."/>
            <person name="Gibbons H.S."/>
            <person name="Gu W."/>
            <person name="Jaissle J."/>
            <person name="Johnson S.L."/>
            <person name="Koroleva G.I."/>
            <person name="Ladner J.T."/>
            <person name="Lo C.-C."/>
            <person name="Minogue T.D."/>
            <person name="Munk C."/>
            <person name="Palacios G.F."/>
            <person name="Redden C.L."/>
            <person name="Rosenzweig C.N."/>
            <person name="Scholz M.B."/>
            <person name="Teshima H."/>
            <person name="Xu Y."/>
        </authorList>
    </citation>
    <scope>NUCLEOTIDE SEQUENCE</scope>
    <source>
        <strain evidence="4">Mb9</strain>
    </source>
</reference>
<sequence>MATTETKGRIKIFSTKNGVNIIQSPIKAQILSILKEGGRSGSQIVSSTKRSKSTISAHLQDMEDAGIIDWIIDPDDRRRKIYFINSKFLGDVSPNHEMEDHVNTILEEYVTQSNDPFDFFRYMFRTIRVALLDEGINIDPILHNAGMKVGKTFYKKLKGESLNNLIQNIASFWETNNLGNIEVKSINPLIIQAYDCFECEDLPKLGRPACAFDSGVLEGIFSNFFDQEVEVEETKCYAQGDDYCQFLIKPLKTNEE</sequence>
<dbReference type="SUPFAM" id="SSF46785">
    <property type="entry name" value="Winged helix' DNA-binding domain"/>
    <property type="match status" value="1"/>
</dbReference>
<dbReference type="CDD" id="cd00090">
    <property type="entry name" value="HTH_ARSR"/>
    <property type="match status" value="1"/>
</dbReference>
<dbReference type="InterPro" id="IPR001845">
    <property type="entry name" value="HTH_ArsR_DNA-bd_dom"/>
</dbReference>
<name>A0A089ZJ76_METFO</name>
<dbReference type="Gene3D" id="3.30.1380.20">
    <property type="entry name" value="Trafficking protein particle complex subunit 3"/>
    <property type="match status" value="1"/>
</dbReference>
<dbReference type="Gene3D" id="1.10.10.10">
    <property type="entry name" value="Winged helix-like DNA-binding domain superfamily/Winged helix DNA-binding domain"/>
    <property type="match status" value="1"/>
</dbReference>
<feature type="domain" description="4-vinyl reductase 4VR" evidence="2">
    <location>
        <begin position="188"/>
        <end position="250"/>
    </location>
</feature>
<keyword evidence="6" id="KW-1185">Reference proteome</keyword>
<dbReference type="STRING" id="2162.BRM9_2323"/>
<evidence type="ECO:0000313" key="5">
    <source>
        <dbReference type="Proteomes" id="UP000029661"/>
    </source>
</evidence>
<dbReference type="InterPro" id="IPR036390">
    <property type="entry name" value="WH_DNA-bd_sf"/>
</dbReference>
<feature type="domain" description="HTH arsR-type" evidence="1">
    <location>
        <begin position="11"/>
        <end position="111"/>
    </location>
</feature>
<dbReference type="PANTHER" id="PTHR35090:SF2">
    <property type="entry name" value="ARSR FAMILY TRANSCRIPTIONAL REGULATOR"/>
    <property type="match status" value="1"/>
</dbReference>
<evidence type="ECO:0000259" key="2">
    <source>
        <dbReference type="SMART" id="SM00989"/>
    </source>
</evidence>
<dbReference type="PANTHER" id="PTHR35090">
    <property type="entry name" value="DNA-DIRECTED RNA POLYMERASE SUBUNIT I"/>
    <property type="match status" value="1"/>
</dbReference>
<proteinExistence type="predicted"/>
<dbReference type="InterPro" id="IPR036388">
    <property type="entry name" value="WH-like_DNA-bd_sf"/>
</dbReference>
<dbReference type="SMART" id="SM00418">
    <property type="entry name" value="HTH_ARSR"/>
    <property type="match status" value="1"/>
</dbReference>
<dbReference type="InterPro" id="IPR024096">
    <property type="entry name" value="NO_sig/Golgi_transp_ligand-bd"/>
</dbReference>
<dbReference type="Pfam" id="PF01022">
    <property type="entry name" value="HTH_5"/>
    <property type="match status" value="1"/>
</dbReference>
<dbReference type="AlphaFoldDB" id="A0A089ZJ76"/>
<dbReference type="InterPro" id="IPR004096">
    <property type="entry name" value="V4R"/>
</dbReference>